<protein>
    <submittedName>
        <fullName evidence="1">Uncharacterized protein</fullName>
    </submittedName>
</protein>
<dbReference type="Proteomes" id="UP001597545">
    <property type="component" value="Unassembled WGS sequence"/>
</dbReference>
<proteinExistence type="predicted"/>
<name>A0ABW5KDT0_9SPHI</name>
<gene>
    <name evidence="1" type="ORF">ACFSR5_05465</name>
</gene>
<sequence>MKRELEGRRHLRQLLENSSEIVRTLFVPASTIVRQLFDSCSAVVRVRGIDNQEDNRWCITGLP</sequence>
<organism evidence="1 2">
    <name type="scientific">Sphingobacterium suaedae</name>
    <dbReference type="NCBI Taxonomy" id="1686402"/>
    <lineage>
        <taxon>Bacteria</taxon>
        <taxon>Pseudomonadati</taxon>
        <taxon>Bacteroidota</taxon>
        <taxon>Sphingobacteriia</taxon>
        <taxon>Sphingobacteriales</taxon>
        <taxon>Sphingobacteriaceae</taxon>
        <taxon>Sphingobacterium</taxon>
    </lineage>
</organism>
<evidence type="ECO:0000313" key="2">
    <source>
        <dbReference type="Proteomes" id="UP001597545"/>
    </source>
</evidence>
<comment type="caution">
    <text evidence="1">The sequence shown here is derived from an EMBL/GenBank/DDBJ whole genome shotgun (WGS) entry which is preliminary data.</text>
</comment>
<evidence type="ECO:0000313" key="1">
    <source>
        <dbReference type="EMBL" id="MFD2547094.1"/>
    </source>
</evidence>
<keyword evidence="2" id="KW-1185">Reference proteome</keyword>
<reference evidence="2" key="1">
    <citation type="journal article" date="2019" name="Int. J. Syst. Evol. Microbiol.">
        <title>The Global Catalogue of Microorganisms (GCM) 10K type strain sequencing project: providing services to taxonomists for standard genome sequencing and annotation.</title>
        <authorList>
            <consortium name="The Broad Institute Genomics Platform"/>
            <consortium name="The Broad Institute Genome Sequencing Center for Infectious Disease"/>
            <person name="Wu L."/>
            <person name="Ma J."/>
        </authorList>
    </citation>
    <scope>NUCLEOTIDE SEQUENCE [LARGE SCALE GENOMIC DNA]</scope>
    <source>
        <strain evidence="2">KCTC 42662</strain>
    </source>
</reference>
<dbReference type="EMBL" id="JBHULR010000003">
    <property type="protein sequence ID" value="MFD2547094.1"/>
    <property type="molecule type" value="Genomic_DNA"/>
</dbReference>
<accession>A0ABW5KDT0</accession>
<dbReference type="RefSeq" id="WP_380901517.1">
    <property type="nucleotide sequence ID" value="NZ_JBHUEG010000007.1"/>
</dbReference>